<dbReference type="FunFam" id="3.40.50.720:FF:000001">
    <property type="entry name" value="Glyceraldehyde-3-phosphate dehydrogenase"/>
    <property type="match status" value="1"/>
</dbReference>
<dbReference type="GO" id="GO:0004365">
    <property type="term" value="F:glyceraldehyde-3-phosphate dehydrogenase (NAD+) (phosphorylating) activity"/>
    <property type="evidence" value="ECO:0007669"/>
    <property type="project" value="UniProtKB-EC"/>
</dbReference>
<comment type="similarity">
    <text evidence="1 4">Belongs to the glyceraldehyde-3-phosphate dehydrogenase family.</text>
</comment>
<reference evidence="6" key="2">
    <citation type="submission" date="2022-06" db="UniProtKB">
        <authorList>
            <consortium name="EnsemblMetazoa"/>
        </authorList>
    </citation>
    <scope>IDENTIFICATION</scope>
</reference>
<dbReference type="SUPFAM" id="SSF55347">
    <property type="entry name" value="Glyceraldehyde-3-phosphate dehydrogenase-like, C-terminal domain"/>
    <property type="match status" value="1"/>
</dbReference>
<dbReference type="Gene3D" id="3.30.360.10">
    <property type="entry name" value="Dihydrodipicolinate Reductase, domain 2"/>
    <property type="match status" value="1"/>
</dbReference>
<dbReference type="EnsemblMetazoa" id="XM_029492095.1">
    <property type="protein sequence ID" value="XP_029347955.1"/>
    <property type="gene ID" value="LOC100571474"/>
</dbReference>
<dbReference type="OrthoDB" id="1152826at2759"/>
<dbReference type="CDD" id="cd05214">
    <property type="entry name" value="GAPDH_I_N"/>
    <property type="match status" value="1"/>
</dbReference>
<dbReference type="InterPro" id="IPR036291">
    <property type="entry name" value="NAD(P)-bd_dom_sf"/>
</dbReference>
<dbReference type="RefSeq" id="XP_029347955.1">
    <property type="nucleotide sequence ID" value="XM_029492095.1"/>
</dbReference>
<dbReference type="KEGG" id="api:100571474"/>
<dbReference type="GeneID" id="100571474"/>
<dbReference type="InterPro" id="IPR020828">
    <property type="entry name" value="GlycerAld_3-P_DH_NAD(P)-bd"/>
</dbReference>
<dbReference type="Proteomes" id="UP000007819">
    <property type="component" value="Unassembled WGS sequence"/>
</dbReference>
<evidence type="ECO:0000256" key="2">
    <source>
        <dbReference type="ARBA" id="ARBA00023002"/>
    </source>
</evidence>
<dbReference type="SMART" id="SM00846">
    <property type="entry name" value="Gp_dh_N"/>
    <property type="match status" value="1"/>
</dbReference>
<dbReference type="GO" id="GO:0005829">
    <property type="term" value="C:cytosol"/>
    <property type="evidence" value="ECO:0007669"/>
    <property type="project" value="TreeGrafter"/>
</dbReference>
<accession>A0A8R2NTZ2</accession>
<comment type="catalytic activity">
    <reaction evidence="3">
        <text>D-glyceraldehyde 3-phosphate + phosphate + NAD(+) = (2R)-3-phospho-glyceroyl phosphate + NADH + H(+)</text>
        <dbReference type="Rhea" id="RHEA:10300"/>
        <dbReference type="ChEBI" id="CHEBI:15378"/>
        <dbReference type="ChEBI" id="CHEBI:43474"/>
        <dbReference type="ChEBI" id="CHEBI:57540"/>
        <dbReference type="ChEBI" id="CHEBI:57604"/>
        <dbReference type="ChEBI" id="CHEBI:57945"/>
        <dbReference type="ChEBI" id="CHEBI:59776"/>
        <dbReference type="EC" id="1.2.1.12"/>
    </reaction>
</comment>
<evidence type="ECO:0000313" key="6">
    <source>
        <dbReference type="EnsemblMetazoa" id="XP_029347955.1"/>
    </source>
</evidence>
<dbReference type="Gene3D" id="3.40.50.720">
    <property type="entry name" value="NAD(P)-binding Rossmann-like Domain"/>
    <property type="match status" value="1"/>
</dbReference>
<reference evidence="7" key="1">
    <citation type="submission" date="2010-06" db="EMBL/GenBank/DDBJ databases">
        <authorList>
            <person name="Jiang H."/>
            <person name="Abraham K."/>
            <person name="Ali S."/>
            <person name="Alsbrooks S.L."/>
            <person name="Anim B.N."/>
            <person name="Anosike U.S."/>
            <person name="Attaway T."/>
            <person name="Bandaranaike D.P."/>
            <person name="Battles P.K."/>
            <person name="Bell S.N."/>
            <person name="Bell A.V."/>
            <person name="Beltran B."/>
            <person name="Bickham C."/>
            <person name="Bustamante Y."/>
            <person name="Caleb T."/>
            <person name="Canada A."/>
            <person name="Cardenas V."/>
            <person name="Carter K."/>
            <person name="Chacko J."/>
            <person name="Chandrabose M.N."/>
            <person name="Chavez D."/>
            <person name="Chavez A."/>
            <person name="Chen L."/>
            <person name="Chu H.-S."/>
            <person name="Claassen K.J."/>
            <person name="Cockrell R."/>
            <person name="Collins M."/>
            <person name="Cooper J.A."/>
            <person name="Cree A."/>
            <person name="Curry S.M."/>
            <person name="Da Y."/>
            <person name="Dao M.D."/>
            <person name="Das B."/>
            <person name="Davila M.-L."/>
            <person name="Davy-Carroll L."/>
            <person name="Denson S."/>
            <person name="Dinh H."/>
            <person name="Ebong V.E."/>
            <person name="Edwards J.R."/>
            <person name="Egan A."/>
            <person name="El-Daye J."/>
            <person name="Escobedo L."/>
            <person name="Fernandez S."/>
            <person name="Fernando P.R."/>
            <person name="Flagg N."/>
            <person name="Forbes L.D."/>
            <person name="Fowler R.G."/>
            <person name="Fu Q."/>
            <person name="Gabisi R.A."/>
            <person name="Ganer J."/>
            <person name="Garbino Pronczuk A."/>
            <person name="Garcia R.M."/>
            <person name="Garner T."/>
            <person name="Garrett T.E."/>
            <person name="Gonzalez D.A."/>
            <person name="Hamid H."/>
            <person name="Hawkins E.S."/>
            <person name="Hirani K."/>
            <person name="Hogues M.E."/>
            <person name="Hollins B."/>
            <person name="Hsiao C.-H."/>
            <person name="Jabil R."/>
            <person name="James M.L."/>
            <person name="Jhangiani S.N."/>
            <person name="Johnson B."/>
            <person name="Johnson Q."/>
            <person name="Joshi V."/>
            <person name="Kalu J.B."/>
            <person name="Kam C."/>
            <person name="Kashfia A."/>
            <person name="Keebler J."/>
            <person name="Kisamo H."/>
            <person name="Kovar C.L."/>
            <person name="Lago L.A."/>
            <person name="Lai C.-Y."/>
            <person name="Laidlaw J."/>
            <person name="Lara F."/>
            <person name="Le T.-K."/>
            <person name="Lee S.L."/>
            <person name="Legall F.H."/>
            <person name="Lemon S.J."/>
            <person name="Lewis L.R."/>
            <person name="Li B."/>
            <person name="Liu Y."/>
            <person name="Liu Y.-S."/>
            <person name="Lopez J."/>
            <person name="Lozado R.J."/>
            <person name="Lu J."/>
            <person name="Madu R.C."/>
            <person name="Maheshwari M."/>
            <person name="Maheshwari R."/>
            <person name="Malloy K."/>
            <person name="Martinez E."/>
            <person name="Mathew T."/>
            <person name="Mercado I.C."/>
            <person name="Mercado C."/>
            <person name="Meyer B."/>
            <person name="Montgomery K."/>
            <person name="Morgan M.B."/>
            <person name="Munidasa M."/>
            <person name="Nazareth L.V."/>
            <person name="Nelson J."/>
            <person name="Ng B.M."/>
            <person name="Nguyen N.B."/>
            <person name="Nguyen P.Q."/>
            <person name="Nguyen T."/>
            <person name="Obregon M."/>
            <person name="Okwuonu G.O."/>
            <person name="Onwere C.G."/>
            <person name="Orozco G."/>
            <person name="Parra A."/>
            <person name="Patel S."/>
            <person name="Patil S."/>
            <person name="Perez A."/>
            <person name="Perez Y."/>
            <person name="Pham C."/>
            <person name="Primus E.L."/>
            <person name="Pu L.-L."/>
            <person name="Puazo M."/>
            <person name="Qin X."/>
            <person name="Quiroz J.B."/>
            <person name="Reese J."/>
            <person name="Richards S."/>
            <person name="Rives C.M."/>
            <person name="Robberts R."/>
            <person name="Ruiz S.J."/>
            <person name="Ruiz M.J."/>
            <person name="Santibanez J."/>
            <person name="Schneider B.W."/>
            <person name="Sisson I."/>
            <person name="Smith M."/>
            <person name="Sodergren E."/>
            <person name="Song X.-Z."/>
            <person name="Song B.B."/>
            <person name="Summersgill H."/>
            <person name="Thelus R."/>
            <person name="Thornton R.D."/>
            <person name="Trejos Z.Y."/>
            <person name="Usmani K."/>
            <person name="Vattathil S."/>
            <person name="Villasana D."/>
            <person name="Walker D.L."/>
            <person name="Wang S."/>
            <person name="Wang K."/>
            <person name="White C.S."/>
            <person name="Williams A.C."/>
            <person name="Williamson J."/>
            <person name="Wilson K."/>
            <person name="Woghiren I.O."/>
            <person name="Woodworth J.R."/>
            <person name="Worley K.C."/>
            <person name="Wright R.A."/>
            <person name="Wu W."/>
            <person name="Young L."/>
            <person name="Zhang L."/>
            <person name="Zhang J."/>
            <person name="Zhu Y."/>
            <person name="Muzny D.M."/>
            <person name="Weinstock G."/>
            <person name="Gibbs R.A."/>
        </authorList>
    </citation>
    <scope>NUCLEOTIDE SEQUENCE [LARGE SCALE GENOMIC DNA]</scope>
    <source>
        <strain evidence="7">LSR1</strain>
    </source>
</reference>
<evidence type="ECO:0000256" key="4">
    <source>
        <dbReference type="RuleBase" id="RU000397"/>
    </source>
</evidence>
<dbReference type="RefSeq" id="XP_029347956.1">
    <property type="nucleotide sequence ID" value="XM_029492096.1"/>
</dbReference>
<evidence type="ECO:0000313" key="7">
    <source>
        <dbReference type="Proteomes" id="UP000007819"/>
    </source>
</evidence>
<evidence type="ECO:0000256" key="1">
    <source>
        <dbReference type="ARBA" id="ARBA00007406"/>
    </source>
</evidence>
<dbReference type="GO" id="GO:0051287">
    <property type="term" value="F:NAD binding"/>
    <property type="evidence" value="ECO:0007669"/>
    <property type="project" value="InterPro"/>
</dbReference>
<sequence length="298" mass="33412">MFKNAMRLISTGLRCMQGPSRVCSSSLINGDTFSRMGESVRQFSIQNSVNAQYKPQVSSTSSPPIAINGFGRIGKCVLLKALQENMNVVAINDPGAQIEKIASSLAYETVPNGMFEGNVSVKGDGSLEIDGKTVRVYTEEDPEKIRWNELDVEYVIETSGKFTEIEKAKKHLAAGVKKVIVAGPCKDAPMFVSGVNFDKYKKEMTVVSNASFTTNCVAPVINIINQKYGVENCLLIYLGSFTNSQQRPDGLQHVRSYFFMVINNNMYFCRLFYYECRNSRFTCILPFTYLFTYLYIAY</sequence>
<dbReference type="GO" id="GO:0006096">
    <property type="term" value="P:glycolytic process"/>
    <property type="evidence" value="ECO:0007669"/>
    <property type="project" value="TreeGrafter"/>
</dbReference>
<keyword evidence="2" id="KW-0560">Oxidoreductase</keyword>
<dbReference type="InterPro" id="IPR020831">
    <property type="entry name" value="GlycerAld/Erythrose_P_DH"/>
</dbReference>
<dbReference type="PRINTS" id="PR00078">
    <property type="entry name" value="G3PDHDRGNASE"/>
</dbReference>
<proteinExistence type="inferred from homology"/>
<feature type="domain" description="Glyceraldehyde 3-phosphate dehydrogenase NAD(P) binding" evidence="5">
    <location>
        <begin position="63"/>
        <end position="212"/>
    </location>
</feature>
<name>A0A8R2NTZ2_ACYPI</name>
<dbReference type="Pfam" id="PF00044">
    <property type="entry name" value="Gp_dh_N"/>
    <property type="match status" value="1"/>
</dbReference>
<dbReference type="EnsemblMetazoa" id="XM_029492096.1">
    <property type="protein sequence ID" value="XP_029347956.1"/>
    <property type="gene ID" value="LOC100571474"/>
</dbReference>
<evidence type="ECO:0000256" key="3">
    <source>
        <dbReference type="ARBA" id="ARBA00047698"/>
    </source>
</evidence>
<dbReference type="SUPFAM" id="SSF51735">
    <property type="entry name" value="NAD(P)-binding Rossmann-fold domains"/>
    <property type="match status" value="1"/>
</dbReference>
<dbReference type="AlphaFoldDB" id="A0A8R2NTZ2"/>
<organism evidence="6 7">
    <name type="scientific">Acyrthosiphon pisum</name>
    <name type="common">Pea aphid</name>
    <dbReference type="NCBI Taxonomy" id="7029"/>
    <lineage>
        <taxon>Eukaryota</taxon>
        <taxon>Metazoa</taxon>
        <taxon>Ecdysozoa</taxon>
        <taxon>Arthropoda</taxon>
        <taxon>Hexapoda</taxon>
        <taxon>Insecta</taxon>
        <taxon>Pterygota</taxon>
        <taxon>Neoptera</taxon>
        <taxon>Paraneoptera</taxon>
        <taxon>Hemiptera</taxon>
        <taxon>Sternorrhyncha</taxon>
        <taxon>Aphidomorpha</taxon>
        <taxon>Aphidoidea</taxon>
        <taxon>Aphididae</taxon>
        <taxon>Macrosiphini</taxon>
        <taxon>Acyrthosiphon</taxon>
    </lineage>
</organism>
<keyword evidence="7" id="KW-1185">Reference proteome</keyword>
<evidence type="ECO:0000259" key="5">
    <source>
        <dbReference type="SMART" id="SM00846"/>
    </source>
</evidence>
<dbReference type="PANTHER" id="PTHR10836">
    <property type="entry name" value="GLYCERALDEHYDE 3-PHOSPHATE DEHYDROGENASE"/>
    <property type="match status" value="1"/>
</dbReference>
<dbReference type="PANTHER" id="PTHR10836:SF76">
    <property type="entry name" value="GLYCERALDEHYDE-3-PHOSPHATE DEHYDROGENASE-RELATED"/>
    <property type="match status" value="1"/>
</dbReference>
<protein>
    <recommendedName>
        <fullName evidence="5">Glyceraldehyde 3-phosphate dehydrogenase NAD(P) binding domain-containing protein</fullName>
    </recommendedName>
</protein>